<evidence type="ECO:0000259" key="5">
    <source>
        <dbReference type="PROSITE" id="PS51206"/>
    </source>
</evidence>
<comment type="caution">
    <text evidence="6">The sequence shown here is derived from an EMBL/GenBank/DDBJ whole genome shotgun (WGS) entry which is preliminary data.</text>
</comment>
<dbReference type="InterPro" id="IPR006500">
    <property type="entry name" value="Helicase_put_C_phage/plasmid"/>
</dbReference>
<dbReference type="NCBIfam" id="TIGR01613">
    <property type="entry name" value="primase_Cterm"/>
    <property type="match status" value="1"/>
</dbReference>
<name>A0A9D1LZV8_9FIRM</name>
<dbReference type="Proteomes" id="UP000824118">
    <property type="component" value="Unassembled WGS sequence"/>
</dbReference>
<dbReference type="Gene3D" id="3.40.50.300">
    <property type="entry name" value="P-loop containing nucleotide triphosphate hydrolases"/>
    <property type="match status" value="1"/>
</dbReference>
<dbReference type="InterPro" id="IPR014818">
    <property type="entry name" value="Phage/plasmid_primase_P4_C"/>
</dbReference>
<keyword evidence="3" id="KW-0347">Helicase</keyword>
<accession>A0A9D1LZV8</accession>
<evidence type="ECO:0000313" key="6">
    <source>
        <dbReference type="EMBL" id="HIU50951.1"/>
    </source>
</evidence>
<evidence type="ECO:0000256" key="3">
    <source>
        <dbReference type="ARBA" id="ARBA00022806"/>
    </source>
</evidence>
<keyword evidence="1" id="KW-0547">Nucleotide-binding</keyword>
<dbReference type="Pfam" id="PF03288">
    <property type="entry name" value="Pox_D5"/>
    <property type="match status" value="1"/>
</dbReference>
<dbReference type="AlphaFoldDB" id="A0A9D1LZV8"/>
<dbReference type="PROSITE" id="PS51206">
    <property type="entry name" value="SF3_HELICASE_1"/>
    <property type="match status" value="1"/>
</dbReference>
<dbReference type="EMBL" id="DVNG01000120">
    <property type="protein sequence ID" value="HIU50951.1"/>
    <property type="molecule type" value="Genomic_DNA"/>
</dbReference>
<protein>
    <recommendedName>
        <fullName evidence="5">SF3 helicase domain-containing protein</fullName>
    </recommendedName>
</protein>
<keyword evidence="4" id="KW-0067">ATP-binding</keyword>
<keyword evidence="2" id="KW-0378">Hydrolase</keyword>
<organism evidence="6 7">
    <name type="scientific">Candidatus Limousia pullorum</name>
    <dbReference type="NCBI Taxonomy" id="2840860"/>
    <lineage>
        <taxon>Bacteria</taxon>
        <taxon>Bacillati</taxon>
        <taxon>Bacillota</taxon>
        <taxon>Clostridia</taxon>
        <taxon>Eubacteriales</taxon>
        <taxon>Oscillospiraceae</taxon>
        <taxon>Oscillospiraceae incertae sedis</taxon>
        <taxon>Candidatus Limousia</taxon>
    </lineage>
</organism>
<reference evidence="6" key="2">
    <citation type="journal article" date="2021" name="PeerJ">
        <title>Extensive microbial diversity within the chicken gut microbiome revealed by metagenomics and culture.</title>
        <authorList>
            <person name="Gilroy R."/>
            <person name="Ravi A."/>
            <person name="Getino M."/>
            <person name="Pursley I."/>
            <person name="Horton D.L."/>
            <person name="Alikhan N.F."/>
            <person name="Baker D."/>
            <person name="Gharbi K."/>
            <person name="Hall N."/>
            <person name="Watson M."/>
            <person name="Adriaenssens E.M."/>
            <person name="Foster-Nyarko E."/>
            <person name="Jarju S."/>
            <person name="Secka A."/>
            <person name="Antonio M."/>
            <person name="Oren A."/>
            <person name="Chaudhuri R.R."/>
            <person name="La Ragione R."/>
            <person name="Hildebrand F."/>
            <person name="Pallen M.J."/>
        </authorList>
    </citation>
    <scope>NUCLEOTIDE SEQUENCE</scope>
    <source>
        <strain evidence="6">ChiGjej1B1-1684</strain>
    </source>
</reference>
<dbReference type="Pfam" id="PF08706">
    <property type="entry name" value="D5_N"/>
    <property type="match status" value="1"/>
</dbReference>
<dbReference type="InterPro" id="IPR051620">
    <property type="entry name" value="ORF904-like_C"/>
</dbReference>
<dbReference type="SUPFAM" id="SSF52540">
    <property type="entry name" value="P-loop containing nucleoside triphosphate hydrolases"/>
    <property type="match status" value="1"/>
</dbReference>
<dbReference type="InterPro" id="IPR027417">
    <property type="entry name" value="P-loop_NTPase"/>
</dbReference>
<dbReference type="InterPro" id="IPR014015">
    <property type="entry name" value="Helicase_SF3_DNA-vir"/>
</dbReference>
<evidence type="ECO:0000256" key="4">
    <source>
        <dbReference type="ARBA" id="ARBA00022840"/>
    </source>
</evidence>
<evidence type="ECO:0000256" key="2">
    <source>
        <dbReference type="ARBA" id="ARBA00022801"/>
    </source>
</evidence>
<dbReference type="SMART" id="SM00885">
    <property type="entry name" value="D5_N"/>
    <property type="match status" value="1"/>
</dbReference>
<dbReference type="GO" id="GO:0016787">
    <property type="term" value="F:hydrolase activity"/>
    <property type="evidence" value="ECO:0007669"/>
    <property type="project" value="UniProtKB-KW"/>
</dbReference>
<dbReference type="PANTHER" id="PTHR35372:SF2">
    <property type="entry name" value="SF3 HELICASE DOMAIN-CONTAINING PROTEIN"/>
    <property type="match status" value="1"/>
</dbReference>
<dbReference type="InterPro" id="IPR004968">
    <property type="entry name" value="DNA_primase/NTPase_C"/>
</dbReference>
<gene>
    <name evidence="6" type="ORF">IAD22_08070</name>
</gene>
<proteinExistence type="predicted"/>
<reference evidence="6" key="1">
    <citation type="submission" date="2020-10" db="EMBL/GenBank/DDBJ databases">
        <authorList>
            <person name="Gilroy R."/>
        </authorList>
    </citation>
    <scope>NUCLEOTIDE SEQUENCE</scope>
    <source>
        <strain evidence="6">ChiGjej1B1-1684</strain>
    </source>
</reference>
<sequence>MFKIEAERCVPPLSDDELASIWSSAKKFVERIADSEDYIPPELFGAPLEKLKQLHPEDNKRYPWTELGAGKLFADYYRDVARYVQQRKNWYCYSDGVWSVDLGGLCAMEYCMALANDLMRYCLTIQDERIRQEYMKFCSRWQTRKMRETVLKDACGVHKTQMEDFDRDPYAFNCANGTLHLGTMEFTEHRAEDMLTKKSNVIYDPKARCERFEQFIAEITCDDQEKAKFLQKVLGYGISGDTRYECLYIFYGATTRNGKGTLCESVLKVLGSYGCTVRAETIGVKRNSNSQMPSEDVARLAGVRFANIAEPGRGLLLDAALVKSMTGNDTLNARFLHENSFDFKPQFKLYINTNYRPSINDLTLFNSDRVVVVPFERHFEESEQDKNLKALFAKPASQSAILNWLVEGYQLIQKEGLQIPKSVRSAIAEYRKDSDKIMRFVEDCLEKAENAEVRTADVYRVYREWCAEDGCYAENRMKFNQGLRSFAQIERKRPAGGGAQTTMLLGYRLTGASFAHPL</sequence>
<evidence type="ECO:0000256" key="1">
    <source>
        <dbReference type="ARBA" id="ARBA00022741"/>
    </source>
</evidence>
<dbReference type="PANTHER" id="PTHR35372">
    <property type="entry name" value="ATP BINDING PROTEIN-RELATED"/>
    <property type="match status" value="1"/>
</dbReference>
<dbReference type="GO" id="GO:0005524">
    <property type="term" value="F:ATP binding"/>
    <property type="evidence" value="ECO:0007669"/>
    <property type="project" value="UniProtKB-KW"/>
</dbReference>
<evidence type="ECO:0000313" key="7">
    <source>
        <dbReference type="Proteomes" id="UP000824118"/>
    </source>
</evidence>
<feature type="domain" description="SF3 helicase" evidence="5">
    <location>
        <begin position="225"/>
        <end position="388"/>
    </location>
</feature>
<dbReference type="GO" id="GO:0004386">
    <property type="term" value="F:helicase activity"/>
    <property type="evidence" value="ECO:0007669"/>
    <property type="project" value="UniProtKB-KW"/>
</dbReference>